<dbReference type="EMBL" id="JAVDRD010000004">
    <property type="protein sequence ID" value="MDR6510947.1"/>
    <property type="molecule type" value="Genomic_DNA"/>
</dbReference>
<accession>A0ABU1MLM7</accession>
<comment type="caution">
    <text evidence="2">The sequence shown here is derived from an EMBL/GenBank/DDBJ whole genome shotgun (WGS) entry which is preliminary data.</text>
</comment>
<protein>
    <recommendedName>
        <fullName evidence="4">DUF3429 domain-containing protein</fullName>
    </recommendedName>
</protein>
<proteinExistence type="predicted"/>
<evidence type="ECO:0000313" key="3">
    <source>
        <dbReference type="Proteomes" id="UP001184150"/>
    </source>
</evidence>
<dbReference type="RefSeq" id="WP_107717696.1">
    <property type="nucleotide sequence ID" value="NZ_JAVDRD010000004.1"/>
</dbReference>
<evidence type="ECO:0000313" key="2">
    <source>
        <dbReference type="EMBL" id="MDR6510947.1"/>
    </source>
</evidence>
<feature type="transmembrane region" description="Helical" evidence="1">
    <location>
        <begin position="70"/>
        <end position="89"/>
    </location>
</feature>
<keyword evidence="1" id="KW-1133">Transmembrane helix</keyword>
<dbReference type="InterPro" id="IPR021836">
    <property type="entry name" value="DUF3429"/>
</dbReference>
<reference evidence="2 3" key="1">
    <citation type="submission" date="2023-07" db="EMBL/GenBank/DDBJ databases">
        <title>Sorghum-associated microbial communities from plants grown in Nebraska, USA.</title>
        <authorList>
            <person name="Schachtman D."/>
        </authorList>
    </citation>
    <scope>NUCLEOTIDE SEQUENCE [LARGE SCALE GENOMIC DNA]</scope>
    <source>
        <strain evidence="2 3">DS1027</strain>
    </source>
</reference>
<dbReference type="Proteomes" id="UP001184150">
    <property type="component" value="Unassembled WGS sequence"/>
</dbReference>
<evidence type="ECO:0008006" key="4">
    <source>
        <dbReference type="Google" id="ProtNLM"/>
    </source>
</evidence>
<name>A0ABU1MLM7_9SPHN</name>
<organism evidence="2 3">
    <name type="scientific">Novosphingobium capsulatum</name>
    <dbReference type="NCBI Taxonomy" id="13688"/>
    <lineage>
        <taxon>Bacteria</taxon>
        <taxon>Pseudomonadati</taxon>
        <taxon>Pseudomonadota</taxon>
        <taxon>Alphaproteobacteria</taxon>
        <taxon>Sphingomonadales</taxon>
        <taxon>Sphingomonadaceae</taxon>
        <taxon>Novosphingobium</taxon>
    </lineage>
</organism>
<feature type="transmembrane region" description="Helical" evidence="1">
    <location>
        <begin position="12"/>
        <end position="30"/>
    </location>
</feature>
<dbReference type="Pfam" id="PF11911">
    <property type="entry name" value="DUF3429"/>
    <property type="match status" value="1"/>
</dbReference>
<evidence type="ECO:0000256" key="1">
    <source>
        <dbReference type="SAM" id="Phobius"/>
    </source>
</evidence>
<keyword evidence="1" id="KW-0812">Transmembrane</keyword>
<keyword evidence="3" id="KW-1185">Reference proteome</keyword>
<feature type="transmembrane region" description="Helical" evidence="1">
    <location>
        <begin position="36"/>
        <end position="58"/>
    </location>
</feature>
<sequence length="149" mass="15978">MSTVALPRPLVVLGLAGIAPQAFCLLMVLHGGEDRWTALAAACCYAALILSFLGGLWWMAGMLAGVKEAWFHVLAVVPSLIGWAMLLPWCVGAPWPRPELMTLGLLILASPLADRALARHVQWPAGWQRLRLMMATGLGLLTMAIGLLA</sequence>
<gene>
    <name evidence="2" type="ORF">J2792_001819</name>
</gene>
<keyword evidence="1" id="KW-0472">Membrane</keyword>